<protein>
    <recommendedName>
        <fullName evidence="1">Aminopeptidase N-like N-terminal domain-containing protein</fullName>
    </recommendedName>
</protein>
<evidence type="ECO:0000313" key="2">
    <source>
        <dbReference type="EMBL" id="GMR61993.1"/>
    </source>
</evidence>
<sequence>SDLPYISLITDSGPTNARRWFPCFDEPDKKVNVNACSAYDQTLSNIMKFFRSYRYISSSTRVTRFATTVPLPTYVVALAVTEQPVEELTVDGYEFRAIGRNIHETVRTSARALSKLRNHSIFEGVSFLPEKTDILEVEDFRTGAMENPGYFFLKHILIVLFFRKSYWRRGRTSS</sequence>
<name>A0AAN5ID82_9BILA</name>
<dbReference type="GO" id="GO:0070006">
    <property type="term" value="F:metalloaminopeptidase activity"/>
    <property type="evidence" value="ECO:0007669"/>
    <property type="project" value="TreeGrafter"/>
</dbReference>
<dbReference type="GO" id="GO:0042277">
    <property type="term" value="F:peptide binding"/>
    <property type="evidence" value="ECO:0007669"/>
    <property type="project" value="TreeGrafter"/>
</dbReference>
<dbReference type="PRINTS" id="PR00756">
    <property type="entry name" value="ALADIPTASE"/>
</dbReference>
<dbReference type="InterPro" id="IPR042097">
    <property type="entry name" value="Aminopeptidase_N-like_N_sf"/>
</dbReference>
<feature type="non-terminal residue" evidence="2">
    <location>
        <position position="1"/>
    </location>
</feature>
<keyword evidence="3" id="KW-1185">Reference proteome</keyword>
<dbReference type="GO" id="GO:0005737">
    <property type="term" value="C:cytoplasm"/>
    <property type="evidence" value="ECO:0007669"/>
    <property type="project" value="TreeGrafter"/>
</dbReference>
<dbReference type="InterPro" id="IPR050344">
    <property type="entry name" value="Peptidase_M1_aminopeptidases"/>
</dbReference>
<dbReference type="Proteomes" id="UP001328107">
    <property type="component" value="Unassembled WGS sequence"/>
</dbReference>
<comment type="caution">
    <text evidence="2">The sequence shown here is derived from an EMBL/GenBank/DDBJ whole genome shotgun (WGS) entry which is preliminary data.</text>
</comment>
<dbReference type="Gene3D" id="2.60.40.1730">
    <property type="entry name" value="tricorn interacting facor f3 domain"/>
    <property type="match status" value="1"/>
</dbReference>
<evidence type="ECO:0000259" key="1">
    <source>
        <dbReference type="Pfam" id="PF17900"/>
    </source>
</evidence>
<dbReference type="AlphaFoldDB" id="A0AAN5ID82"/>
<evidence type="ECO:0000313" key="3">
    <source>
        <dbReference type="Proteomes" id="UP001328107"/>
    </source>
</evidence>
<accession>A0AAN5ID82</accession>
<proteinExistence type="predicted"/>
<dbReference type="EMBL" id="BTRK01000006">
    <property type="protein sequence ID" value="GMR61993.1"/>
    <property type="molecule type" value="Genomic_DNA"/>
</dbReference>
<dbReference type="PANTHER" id="PTHR11533">
    <property type="entry name" value="PROTEASE M1 ZINC METALLOPROTEASE"/>
    <property type="match status" value="1"/>
</dbReference>
<dbReference type="GO" id="GO:0008270">
    <property type="term" value="F:zinc ion binding"/>
    <property type="evidence" value="ECO:0007669"/>
    <property type="project" value="TreeGrafter"/>
</dbReference>
<dbReference type="GO" id="GO:0006508">
    <property type="term" value="P:proteolysis"/>
    <property type="evidence" value="ECO:0007669"/>
    <property type="project" value="InterPro"/>
</dbReference>
<dbReference type="GO" id="GO:0005615">
    <property type="term" value="C:extracellular space"/>
    <property type="evidence" value="ECO:0007669"/>
    <property type="project" value="TreeGrafter"/>
</dbReference>
<dbReference type="InterPro" id="IPR001930">
    <property type="entry name" value="Peptidase_M1"/>
</dbReference>
<reference evidence="3" key="1">
    <citation type="submission" date="2022-10" db="EMBL/GenBank/DDBJ databases">
        <title>Genome assembly of Pristionchus species.</title>
        <authorList>
            <person name="Yoshida K."/>
            <person name="Sommer R.J."/>
        </authorList>
    </citation>
    <scope>NUCLEOTIDE SEQUENCE [LARGE SCALE GENOMIC DNA]</scope>
    <source>
        <strain evidence="3">RS5460</strain>
    </source>
</reference>
<organism evidence="2 3">
    <name type="scientific">Pristionchus mayeri</name>
    <dbReference type="NCBI Taxonomy" id="1317129"/>
    <lineage>
        <taxon>Eukaryota</taxon>
        <taxon>Metazoa</taxon>
        <taxon>Ecdysozoa</taxon>
        <taxon>Nematoda</taxon>
        <taxon>Chromadorea</taxon>
        <taxon>Rhabditida</taxon>
        <taxon>Rhabditina</taxon>
        <taxon>Diplogasteromorpha</taxon>
        <taxon>Diplogasteroidea</taxon>
        <taxon>Neodiplogasteridae</taxon>
        <taxon>Pristionchus</taxon>
    </lineage>
</organism>
<gene>
    <name evidence="2" type="ORF">PMAYCL1PPCAC_32183</name>
</gene>
<dbReference type="GO" id="GO:0043171">
    <property type="term" value="P:peptide catabolic process"/>
    <property type="evidence" value="ECO:0007669"/>
    <property type="project" value="TreeGrafter"/>
</dbReference>
<dbReference type="SUPFAM" id="SSF63737">
    <property type="entry name" value="Leukotriene A4 hydrolase N-terminal domain"/>
    <property type="match status" value="1"/>
</dbReference>
<dbReference type="GO" id="GO:0016020">
    <property type="term" value="C:membrane"/>
    <property type="evidence" value="ECO:0007669"/>
    <property type="project" value="TreeGrafter"/>
</dbReference>
<feature type="domain" description="Aminopeptidase N-like N-terminal" evidence="1">
    <location>
        <begin position="8"/>
        <end position="75"/>
    </location>
</feature>
<dbReference type="InterPro" id="IPR045357">
    <property type="entry name" value="Aminopeptidase_N-like_N"/>
</dbReference>
<dbReference type="PANTHER" id="PTHR11533:SF299">
    <property type="entry name" value="AMINOPEPTIDASE"/>
    <property type="match status" value="1"/>
</dbReference>
<dbReference type="Pfam" id="PF17900">
    <property type="entry name" value="Peptidase_M1_N"/>
    <property type="match status" value="1"/>
</dbReference>